<dbReference type="Proteomes" id="UP000181962">
    <property type="component" value="Chromosome"/>
</dbReference>
<evidence type="ECO:0000259" key="3">
    <source>
        <dbReference type="PROSITE" id="PS01031"/>
    </source>
</evidence>
<name>A0A1L3F914_BRAJP</name>
<accession>A0A1L3F914</accession>
<evidence type="ECO:0000313" key="5">
    <source>
        <dbReference type="Proteomes" id="UP000181962"/>
    </source>
</evidence>
<dbReference type="SUPFAM" id="SSF49764">
    <property type="entry name" value="HSP20-like chaperones"/>
    <property type="match status" value="1"/>
</dbReference>
<evidence type="ECO:0000313" key="4">
    <source>
        <dbReference type="EMBL" id="APG09764.1"/>
    </source>
</evidence>
<feature type="domain" description="SHSP" evidence="3">
    <location>
        <begin position="36"/>
        <end position="135"/>
    </location>
</feature>
<dbReference type="OrthoDB" id="9792695at2"/>
<protein>
    <submittedName>
        <fullName evidence="4">Heat-shock protein Hsp20</fullName>
    </submittedName>
</protein>
<comment type="similarity">
    <text evidence="1 2">Belongs to the small heat shock protein (HSP20) family.</text>
</comment>
<dbReference type="RefSeq" id="WP_071910924.1">
    <property type="nucleotide sequence ID" value="NZ_CP017637.1"/>
</dbReference>
<dbReference type="InterPro" id="IPR002068">
    <property type="entry name" value="A-crystallin/Hsp20_dom"/>
</dbReference>
<organism evidence="4 5">
    <name type="scientific">Bradyrhizobium japonicum</name>
    <dbReference type="NCBI Taxonomy" id="375"/>
    <lineage>
        <taxon>Bacteria</taxon>
        <taxon>Pseudomonadati</taxon>
        <taxon>Pseudomonadota</taxon>
        <taxon>Alphaproteobacteria</taxon>
        <taxon>Hyphomicrobiales</taxon>
        <taxon>Nitrobacteraceae</taxon>
        <taxon>Bradyrhizobium</taxon>
    </lineage>
</organism>
<evidence type="ECO:0000256" key="2">
    <source>
        <dbReference type="RuleBase" id="RU003616"/>
    </source>
</evidence>
<dbReference type="InterPro" id="IPR008978">
    <property type="entry name" value="HSP20-like_chaperone"/>
</dbReference>
<proteinExistence type="inferred from homology"/>
<sequence>MAAIDPRALMWTRACELIDRAERLHRQFFRPTAEAVGDAIWEPPVDIVETESDIVITVALPGVDEDAVRVSVDVDSVLVVGLRRPSAIPRGSLVHRLEIPYGRFERQIRFTGRRLQLSESELAFGCLSLKFTKPL</sequence>
<gene>
    <name evidence="4" type="ORF">BKD09_15605</name>
</gene>
<evidence type="ECO:0000256" key="1">
    <source>
        <dbReference type="PROSITE-ProRule" id="PRU00285"/>
    </source>
</evidence>
<dbReference type="Gene3D" id="2.60.40.790">
    <property type="match status" value="1"/>
</dbReference>
<dbReference type="AlphaFoldDB" id="A0A1L3F914"/>
<dbReference type="CDD" id="cd06464">
    <property type="entry name" value="ACD_sHsps-like"/>
    <property type="match status" value="1"/>
</dbReference>
<reference evidence="4 5" key="1">
    <citation type="submission" date="2016-11" db="EMBL/GenBank/DDBJ databases">
        <title>Complete Genome Sequence of Bradyrhizobium sp. strain J5, an isolated from soybean nodule in Hokkaido.</title>
        <authorList>
            <person name="Kanehara K."/>
        </authorList>
    </citation>
    <scope>NUCLEOTIDE SEQUENCE [LARGE SCALE GENOMIC DNA]</scope>
    <source>
        <strain evidence="4 5">J5</strain>
    </source>
</reference>
<dbReference type="EMBL" id="CP017637">
    <property type="protein sequence ID" value="APG09764.1"/>
    <property type="molecule type" value="Genomic_DNA"/>
</dbReference>
<dbReference type="Pfam" id="PF00011">
    <property type="entry name" value="HSP20"/>
    <property type="match status" value="1"/>
</dbReference>
<dbReference type="PROSITE" id="PS01031">
    <property type="entry name" value="SHSP"/>
    <property type="match status" value="1"/>
</dbReference>